<dbReference type="VEuPathDB" id="FungiDB:MELLADRAFT_58901"/>
<proteinExistence type="predicted"/>
<dbReference type="RefSeq" id="XP_007404862.1">
    <property type="nucleotide sequence ID" value="XM_007404800.1"/>
</dbReference>
<name>F4R6C2_MELLP</name>
<dbReference type="InParanoid" id="F4R6C2"/>
<dbReference type="GeneID" id="18929252"/>
<dbReference type="KEGG" id="mlr:MELLADRAFT_58901"/>
<accession>F4R6C2</accession>
<reference evidence="2" key="1">
    <citation type="journal article" date="2011" name="Proc. Natl. Acad. Sci. U.S.A.">
        <title>Obligate biotrophy features unraveled by the genomic analysis of rust fungi.</title>
        <authorList>
            <person name="Duplessis S."/>
            <person name="Cuomo C.A."/>
            <person name="Lin Y.-C."/>
            <person name="Aerts A."/>
            <person name="Tisserant E."/>
            <person name="Veneault-Fourrey C."/>
            <person name="Joly D.L."/>
            <person name="Hacquard S."/>
            <person name="Amselem J."/>
            <person name="Cantarel B.L."/>
            <person name="Chiu R."/>
            <person name="Coutinho P.M."/>
            <person name="Feau N."/>
            <person name="Field M."/>
            <person name="Frey P."/>
            <person name="Gelhaye E."/>
            <person name="Goldberg J."/>
            <person name="Grabherr M.G."/>
            <person name="Kodira C.D."/>
            <person name="Kohler A."/>
            <person name="Kuees U."/>
            <person name="Lindquist E.A."/>
            <person name="Lucas S.M."/>
            <person name="Mago R."/>
            <person name="Mauceli E."/>
            <person name="Morin E."/>
            <person name="Murat C."/>
            <person name="Pangilinan J.L."/>
            <person name="Park R."/>
            <person name="Pearson M."/>
            <person name="Quesneville H."/>
            <person name="Rouhier N."/>
            <person name="Sakthikumar S."/>
            <person name="Salamov A.A."/>
            <person name="Schmutz J."/>
            <person name="Selles B."/>
            <person name="Shapiro H."/>
            <person name="Tanguay P."/>
            <person name="Tuskan G.A."/>
            <person name="Henrissat B."/>
            <person name="Van de Peer Y."/>
            <person name="Rouze P."/>
            <person name="Ellis J.G."/>
            <person name="Dodds P.N."/>
            <person name="Schein J.E."/>
            <person name="Zhong S."/>
            <person name="Hamelin R.C."/>
            <person name="Grigoriev I.V."/>
            <person name="Szabo L.J."/>
            <person name="Martin F."/>
        </authorList>
    </citation>
    <scope>NUCLEOTIDE SEQUENCE [LARGE SCALE GENOMIC DNA]</scope>
    <source>
        <strain evidence="2">98AG31 / pathotype 3-4-7</strain>
    </source>
</reference>
<gene>
    <name evidence="1" type="ORF">MELLADRAFT_58901</name>
</gene>
<dbReference type="Proteomes" id="UP000001072">
    <property type="component" value="Unassembled WGS sequence"/>
</dbReference>
<sequence>MALIGKEQDMEMTGDSAVPILLKLGNAEGVSSLPPSTHLGTPQNNTQDGDTTLQKVFGDIQLFDEPLLGDLQGADQILQALLIPSEKYGTLRRNANGSPNGQKRMGVLPTVLPPQDVPVVNKAVKIKWLHFYLLVLSSERNPMGPC</sequence>
<dbReference type="HOGENOM" id="CLU_1777894_0_0_1"/>
<organism evidence="2">
    <name type="scientific">Melampsora larici-populina (strain 98AG31 / pathotype 3-4-7)</name>
    <name type="common">Poplar leaf rust fungus</name>
    <dbReference type="NCBI Taxonomy" id="747676"/>
    <lineage>
        <taxon>Eukaryota</taxon>
        <taxon>Fungi</taxon>
        <taxon>Dikarya</taxon>
        <taxon>Basidiomycota</taxon>
        <taxon>Pucciniomycotina</taxon>
        <taxon>Pucciniomycetes</taxon>
        <taxon>Pucciniales</taxon>
        <taxon>Melampsoraceae</taxon>
        <taxon>Melampsora</taxon>
    </lineage>
</organism>
<evidence type="ECO:0000313" key="2">
    <source>
        <dbReference type="Proteomes" id="UP000001072"/>
    </source>
</evidence>
<protein>
    <submittedName>
        <fullName evidence="1">Uncharacterized protein</fullName>
    </submittedName>
</protein>
<evidence type="ECO:0000313" key="1">
    <source>
        <dbReference type="EMBL" id="EGG12487.1"/>
    </source>
</evidence>
<dbReference type="EMBL" id="GL883091">
    <property type="protein sequence ID" value="EGG12487.1"/>
    <property type="molecule type" value="Genomic_DNA"/>
</dbReference>
<keyword evidence="2" id="KW-1185">Reference proteome</keyword>
<dbReference type="AlphaFoldDB" id="F4R6C2"/>